<dbReference type="InterPro" id="IPR009760">
    <property type="entry name" value="DUF1328"/>
</dbReference>
<gene>
    <name evidence="6" type="ORF">Pan216_28640</name>
</gene>
<evidence type="ECO:0000256" key="2">
    <source>
        <dbReference type="ARBA" id="ARBA00022692"/>
    </source>
</evidence>
<evidence type="ECO:0000256" key="4">
    <source>
        <dbReference type="ARBA" id="ARBA00023136"/>
    </source>
</evidence>
<evidence type="ECO:0000313" key="6">
    <source>
        <dbReference type="EMBL" id="QDU61998.1"/>
    </source>
</evidence>
<evidence type="ECO:0000256" key="5">
    <source>
        <dbReference type="SAM" id="Phobius"/>
    </source>
</evidence>
<accession>A0A518B4U4</accession>
<proteinExistence type="inferred from homology"/>
<reference evidence="6 7" key="1">
    <citation type="submission" date="2019-02" db="EMBL/GenBank/DDBJ databases">
        <title>Deep-cultivation of Planctomycetes and their phenomic and genomic characterization uncovers novel biology.</title>
        <authorList>
            <person name="Wiegand S."/>
            <person name="Jogler M."/>
            <person name="Boedeker C."/>
            <person name="Pinto D."/>
            <person name="Vollmers J."/>
            <person name="Rivas-Marin E."/>
            <person name="Kohn T."/>
            <person name="Peeters S.H."/>
            <person name="Heuer A."/>
            <person name="Rast P."/>
            <person name="Oberbeckmann S."/>
            <person name="Bunk B."/>
            <person name="Jeske O."/>
            <person name="Meyerdierks A."/>
            <person name="Storesund J.E."/>
            <person name="Kallscheuer N."/>
            <person name="Luecker S."/>
            <person name="Lage O.M."/>
            <person name="Pohl T."/>
            <person name="Merkel B.J."/>
            <person name="Hornburger P."/>
            <person name="Mueller R.-W."/>
            <person name="Bruemmer F."/>
            <person name="Labrenz M."/>
            <person name="Spormann A.M."/>
            <person name="Op den Camp H."/>
            <person name="Overmann J."/>
            <person name="Amann R."/>
            <person name="Jetten M.S.M."/>
            <person name="Mascher T."/>
            <person name="Medema M.H."/>
            <person name="Devos D.P."/>
            <person name="Kaster A.-K."/>
            <person name="Ovreas L."/>
            <person name="Rohde M."/>
            <person name="Galperin M.Y."/>
            <person name="Jogler C."/>
        </authorList>
    </citation>
    <scope>NUCLEOTIDE SEQUENCE [LARGE SCALE GENOMIC DNA]</scope>
    <source>
        <strain evidence="6 7">Pan216</strain>
    </source>
</reference>
<dbReference type="Pfam" id="PF07043">
    <property type="entry name" value="DUF1328"/>
    <property type="match status" value="1"/>
</dbReference>
<protein>
    <submittedName>
        <fullName evidence="6">Uncharacterized protein</fullName>
    </submittedName>
</protein>
<evidence type="ECO:0000313" key="7">
    <source>
        <dbReference type="Proteomes" id="UP000317093"/>
    </source>
</evidence>
<dbReference type="EMBL" id="CP036279">
    <property type="protein sequence ID" value="QDU61998.1"/>
    <property type="molecule type" value="Genomic_DNA"/>
</dbReference>
<dbReference type="KEGG" id="knv:Pan216_28640"/>
<dbReference type="RefSeq" id="WP_145258515.1">
    <property type="nucleotide sequence ID" value="NZ_CP036279.1"/>
</dbReference>
<keyword evidence="3 5" id="KW-1133">Transmembrane helix</keyword>
<feature type="transmembrane region" description="Helical" evidence="5">
    <location>
        <begin position="31"/>
        <end position="49"/>
    </location>
</feature>
<dbReference type="Proteomes" id="UP000317093">
    <property type="component" value="Chromosome"/>
</dbReference>
<dbReference type="GO" id="GO:0005886">
    <property type="term" value="C:plasma membrane"/>
    <property type="evidence" value="ECO:0007669"/>
    <property type="project" value="InterPro"/>
</dbReference>
<dbReference type="NCBIfam" id="NF010229">
    <property type="entry name" value="PRK13682.1-4"/>
    <property type="match status" value="1"/>
</dbReference>
<keyword evidence="1" id="KW-1003">Cell membrane</keyword>
<evidence type="ECO:0000256" key="3">
    <source>
        <dbReference type="ARBA" id="ARBA00022989"/>
    </source>
</evidence>
<name>A0A518B4U4_9BACT</name>
<keyword evidence="2 5" id="KW-0812">Transmembrane</keyword>
<dbReference type="AlphaFoldDB" id="A0A518B4U4"/>
<dbReference type="HAMAP" id="MF_01361">
    <property type="entry name" value="UPF0391"/>
    <property type="match status" value="1"/>
</dbReference>
<keyword evidence="7" id="KW-1185">Reference proteome</keyword>
<keyword evidence="4 5" id="KW-0472">Membrane</keyword>
<evidence type="ECO:0000256" key="1">
    <source>
        <dbReference type="ARBA" id="ARBA00022475"/>
    </source>
</evidence>
<dbReference type="PIRSF" id="PIRSF036466">
    <property type="entry name" value="UCP036466"/>
    <property type="match status" value="1"/>
</dbReference>
<organism evidence="6 7">
    <name type="scientific">Kolteria novifilia</name>
    <dbReference type="NCBI Taxonomy" id="2527975"/>
    <lineage>
        <taxon>Bacteria</taxon>
        <taxon>Pseudomonadati</taxon>
        <taxon>Planctomycetota</taxon>
        <taxon>Planctomycetia</taxon>
        <taxon>Kolteriales</taxon>
        <taxon>Kolteriaceae</taxon>
        <taxon>Kolteria</taxon>
    </lineage>
</organism>
<dbReference type="NCBIfam" id="NF010226">
    <property type="entry name" value="PRK13682.1-1"/>
    <property type="match status" value="1"/>
</dbReference>
<sequence length="56" mass="6099">MLRWAVLFLILALIAAALGFGGVAAVSQEIAWILFVVFIVLFIVSLVMGRRGRVIP</sequence>